<comment type="similarity">
    <text evidence="1 9">Belongs to the IlvD/Edd family.</text>
</comment>
<dbReference type="SUPFAM" id="SSF143975">
    <property type="entry name" value="IlvD/EDD N-terminal domain-like"/>
    <property type="match status" value="1"/>
</dbReference>
<evidence type="ECO:0000256" key="5">
    <source>
        <dbReference type="ARBA" id="ARBA00023014"/>
    </source>
</evidence>
<dbReference type="PANTHER" id="PTHR43661">
    <property type="entry name" value="D-XYLONATE DEHYDRATASE"/>
    <property type="match status" value="1"/>
</dbReference>
<dbReference type="PANTHER" id="PTHR43661:SF1">
    <property type="entry name" value="PHOSPHOGLUCONATE DEHYDRATASE"/>
    <property type="match status" value="1"/>
</dbReference>
<feature type="binding site" evidence="9">
    <location>
        <position position="221"/>
    </location>
    <ligand>
        <name>[4Fe-4S] cluster</name>
        <dbReference type="ChEBI" id="CHEBI:49883"/>
    </ligand>
</feature>
<evidence type="ECO:0000256" key="9">
    <source>
        <dbReference type="HAMAP-Rule" id="MF_02094"/>
    </source>
</evidence>
<comment type="caution">
    <text evidence="13">The sequence shown here is derived from an EMBL/GenBank/DDBJ whole genome shotgun (WGS) entry which is preliminary data.</text>
</comment>
<keyword evidence="4 9" id="KW-0408">Iron</keyword>
<evidence type="ECO:0000259" key="12">
    <source>
        <dbReference type="Pfam" id="PF24877"/>
    </source>
</evidence>
<sequence>MQPVVDKVTQRIIERSRSGREGYLKHMAALKAQSPHRSSLSCGNLAHGFAACSPGDKDTLRFMNRANVAIVTAYNDMLSAHQPYEKFPDIIREAARGMGSVAQVAGGTPAMCDGVTQGQPGMELSLFSRDTIAMSTAVALSHNMFDATLLLGICDKIVPGLLIGALSFGYLPTVLVPAGPMPSGLPNKEKQRIRQLYAEGKIGKDELLEAESKSYHSPGTCTFYGTANSNQLLVEVMGLHLPAAAFVNPGTPLRDALTRYATEQVIRLSKPNGGELGLADMVDEKSIVNALVALLVTGGSTNHTMHWIAIARAAGILVDWNDFADLSSVVPSMTRIYPNGQEDVNAFHEAGGTPFLIRELLAGGFLHNDVNTVVGEGLERYTQGPALEGDKLVWTSAPEKSGNPEVLSTAAEPFAPDGGLRVLDGNLGRGVIKVSAVAKEHHKVEAPAVLFDDQDDLKAAFDAGQLDRDCIVVVRFQGPRANGMPELHKLTPYLGVLQDRGFKVGLVTDGRMSGASGKVPAAIHVYPEALDGGALAKLRDGDVICLDATTGSLSVSLTDAELAERPSATPDMAANRHGYGRELFGWMRRSASTPEEGASFFWNHDE</sequence>
<dbReference type="RefSeq" id="WP_302910205.1">
    <property type="nucleotide sequence ID" value="NZ_JAUMIS010000002.1"/>
</dbReference>
<dbReference type="InterPro" id="IPR000581">
    <property type="entry name" value="ILV_EDD_N"/>
</dbReference>
<feature type="binding site" evidence="9">
    <location>
        <position position="154"/>
    </location>
    <ligand>
        <name>[4Fe-4S] cluster</name>
        <dbReference type="ChEBI" id="CHEBI:49883"/>
    </ligand>
</feature>
<name>A0ABT8W2V7_9GAMM</name>
<dbReference type="HAMAP" id="MF_02094">
    <property type="entry name" value="Edd"/>
    <property type="match status" value="1"/>
</dbReference>
<evidence type="ECO:0000256" key="4">
    <source>
        <dbReference type="ARBA" id="ARBA00023004"/>
    </source>
</evidence>
<dbReference type="Pfam" id="PF00920">
    <property type="entry name" value="ILVD_EDD_N"/>
    <property type="match status" value="1"/>
</dbReference>
<comment type="catalytic activity">
    <reaction evidence="9">
        <text>6-phospho-D-gluconate = 2-dehydro-3-deoxy-6-phospho-D-gluconate + H2O</text>
        <dbReference type="Rhea" id="RHEA:17277"/>
        <dbReference type="ChEBI" id="CHEBI:15377"/>
        <dbReference type="ChEBI" id="CHEBI:57569"/>
        <dbReference type="ChEBI" id="CHEBI:58759"/>
        <dbReference type="EC" id="4.2.1.12"/>
    </reaction>
</comment>
<dbReference type="InterPro" id="IPR004786">
    <property type="entry name" value="6-phosphgluc_deHydtase"/>
</dbReference>
<dbReference type="InterPro" id="IPR037237">
    <property type="entry name" value="IlvD/EDD_N"/>
</dbReference>
<evidence type="ECO:0000256" key="1">
    <source>
        <dbReference type="ARBA" id="ARBA00006486"/>
    </source>
</evidence>
<evidence type="ECO:0000313" key="13">
    <source>
        <dbReference type="EMBL" id="MDO3722559.1"/>
    </source>
</evidence>
<keyword evidence="5 9" id="KW-0411">Iron-sulfur</keyword>
<keyword evidence="3 9" id="KW-0479">Metal-binding</keyword>
<evidence type="ECO:0000256" key="10">
    <source>
        <dbReference type="NCBIfam" id="TIGR01196"/>
    </source>
</evidence>
<dbReference type="PROSITE" id="PS00886">
    <property type="entry name" value="ILVD_EDD_1"/>
    <property type="match status" value="1"/>
</dbReference>
<dbReference type="PROSITE" id="PS00887">
    <property type="entry name" value="ILVD_EDD_2"/>
    <property type="match status" value="1"/>
</dbReference>
<dbReference type="Proteomes" id="UP001168640">
    <property type="component" value="Unassembled WGS sequence"/>
</dbReference>
<feature type="domain" description="Dihydroxy-acid/6-phosphogluconate dehydratase N-terminal" evidence="11">
    <location>
        <begin position="65"/>
        <end position="379"/>
    </location>
</feature>
<reference evidence="13" key="1">
    <citation type="submission" date="2023-07" db="EMBL/GenBank/DDBJ databases">
        <title>Marinobacter sp. chi1 genome sequencing and assembly.</title>
        <authorList>
            <person name="Park S."/>
        </authorList>
    </citation>
    <scope>NUCLEOTIDE SEQUENCE</scope>
    <source>
        <strain evidence="13">Chi1</strain>
    </source>
</reference>
<dbReference type="GO" id="GO:0004456">
    <property type="term" value="F:phosphogluconate dehydratase activity"/>
    <property type="evidence" value="ECO:0007669"/>
    <property type="project" value="UniProtKB-EC"/>
</dbReference>
<dbReference type="InterPro" id="IPR056740">
    <property type="entry name" value="ILV_EDD_C"/>
</dbReference>
<evidence type="ECO:0000256" key="8">
    <source>
        <dbReference type="ARBA" id="ARBA00023277"/>
    </source>
</evidence>
<dbReference type="Gene3D" id="3.50.30.80">
    <property type="entry name" value="IlvD/EDD C-terminal domain-like"/>
    <property type="match status" value="1"/>
</dbReference>
<dbReference type="InterPro" id="IPR020558">
    <property type="entry name" value="DiOHA_6PGluconate_deHydtase_CS"/>
</dbReference>
<organism evidence="13 14">
    <name type="scientific">Marinobacter suaedae</name>
    <dbReference type="NCBI Taxonomy" id="3057675"/>
    <lineage>
        <taxon>Bacteria</taxon>
        <taxon>Pseudomonadati</taxon>
        <taxon>Pseudomonadota</taxon>
        <taxon>Gammaproteobacteria</taxon>
        <taxon>Pseudomonadales</taxon>
        <taxon>Marinobacteraceae</taxon>
        <taxon>Marinobacter</taxon>
    </lineage>
</organism>
<proteinExistence type="inferred from homology"/>
<feature type="domain" description="Dihydroxy-acid/6-phosphogluconate dehydratase C-terminal" evidence="12">
    <location>
        <begin position="405"/>
        <end position="598"/>
    </location>
</feature>
<dbReference type="Pfam" id="PF24877">
    <property type="entry name" value="ILV_EDD_C"/>
    <property type="match status" value="1"/>
</dbReference>
<evidence type="ECO:0000256" key="6">
    <source>
        <dbReference type="ARBA" id="ARBA00023064"/>
    </source>
</evidence>
<dbReference type="SUPFAM" id="SSF52016">
    <property type="entry name" value="LeuD/IlvD-like"/>
    <property type="match status" value="1"/>
</dbReference>
<comment type="cofactor">
    <cofactor evidence="9">
        <name>[4Fe-4S] cluster</name>
        <dbReference type="ChEBI" id="CHEBI:49883"/>
    </cofactor>
    <text evidence="9">Binds 1 [4Fe-4S] cluster.</text>
</comment>
<dbReference type="EC" id="4.2.1.12" evidence="9 10"/>
<keyword evidence="7 9" id="KW-0456">Lyase</keyword>
<accession>A0ABT8W2V7</accession>
<evidence type="ECO:0000313" key="14">
    <source>
        <dbReference type="Proteomes" id="UP001168640"/>
    </source>
</evidence>
<dbReference type="NCBIfam" id="TIGR01196">
    <property type="entry name" value="edd"/>
    <property type="match status" value="1"/>
</dbReference>
<gene>
    <name evidence="9 13" type="primary">edd</name>
    <name evidence="13" type="ORF">QVZ43_12580</name>
</gene>
<comment type="function">
    <text evidence="9">Catalyzes the dehydration of 6-phospho-D-gluconate to 2-dehydro-3-deoxy-6-phospho-D-gluconate.</text>
</comment>
<evidence type="ECO:0000259" key="11">
    <source>
        <dbReference type="Pfam" id="PF00920"/>
    </source>
</evidence>
<keyword evidence="6 9" id="KW-0311">Gluconate utilization</keyword>
<evidence type="ECO:0000256" key="3">
    <source>
        <dbReference type="ARBA" id="ARBA00022723"/>
    </source>
</evidence>
<dbReference type="EMBL" id="JAUMIS010000002">
    <property type="protein sequence ID" value="MDO3722559.1"/>
    <property type="molecule type" value="Genomic_DNA"/>
</dbReference>
<evidence type="ECO:0000256" key="7">
    <source>
        <dbReference type="ARBA" id="ARBA00023239"/>
    </source>
</evidence>
<keyword evidence="14" id="KW-1185">Reference proteome</keyword>
<evidence type="ECO:0000256" key="2">
    <source>
        <dbReference type="ARBA" id="ARBA00022485"/>
    </source>
</evidence>
<comment type="pathway">
    <text evidence="9">Carbohydrate metabolism; Entner-Doudoroff pathway.</text>
</comment>
<keyword evidence="2 9" id="KW-0004">4Fe-4S</keyword>
<keyword evidence="8 9" id="KW-0119">Carbohydrate metabolism</keyword>
<dbReference type="InterPro" id="IPR042096">
    <property type="entry name" value="Dihydro-acid_dehy_C"/>
</dbReference>
<protein>
    <recommendedName>
        <fullName evidence="9 10">Phosphogluconate dehydratase</fullName>
        <ecNumber evidence="9 10">4.2.1.12</ecNumber>
    </recommendedName>
</protein>